<dbReference type="RefSeq" id="WP_320183113.1">
    <property type="nucleotide sequence ID" value="NZ_CP138332.1"/>
</dbReference>
<protein>
    <submittedName>
        <fullName evidence="2">Uncharacterized protein</fullName>
    </submittedName>
</protein>
<feature type="transmembrane region" description="Helical" evidence="1">
    <location>
        <begin position="12"/>
        <end position="31"/>
    </location>
</feature>
<feature type="transmembrane region" description="Helical" evidence="1">
    <location>
        <begin position="51"/>
        <end position="67"/>
    </location>
</feature>
<evidence type="ECO:0000313" key="3">
    <source>
        <dbReference type="Proteomes" id="UP001597525"/>
    </source>
</evidence>
<dbReference type="Proteomes" id="UP001597525">
    <property type="component" value="Unassembled WGS sequence"/>
</dbReference>
<proteinExistence type="predicted"/>
<feature type="transmembrane region" description="Helical" evidence="1">
    <location>
        <begin position="177"/>
        <end position="194"/>
    </location>
</feature>
<feature type="transmembrane region" description="Helical" evidence="1">
    <location>
        <begin position="135"/>
        <end position="156"/>
    </location>
</feature>
<dbReference type="EMBL" id="JBHUPB010000007">
    <property type="protein sequence ID" value="MFD2967837.1"/>
    <property type="molecule type" value="Genomic_DNA"/>
</dbReference>
<accession>A0ABW6BEA7</accession>
<evidence type="ECO:0000256" key="1">
    <source>
        <dbReference type="SAM" id="Phobius"/>
    </source>
</evidence>
<name>A0ABW6BEA7_9SPHI</name>
<feature type="transmembrane region" description="Helical" evidence="1">
    <location>
        <begin position="200"/>
        <end position="217"/>
    </location>
</feature>
<sequence>MLRPTLLSLFEILFLIFTATLVASGVIIANINTGWFEDVYAVEDGFVENWTLVPLLIACGYALYKIYTLGSYRNWRFKLLMVLIALFSFFVAGEEISWGQRIFQIESSDFFKQHNTQAETNLHNMVIGDKKVNKVVFSQLLTVGVAAYLLILPLLYRKHATTRHYVDLYGLPIAQNYQIVACIALFASISLIPSGKNAEILEAGIATLFLLIFLFPFNARTFQQTNAVDYSNHHG</sequence>
<gene>
    <name evidence="2" type="ORF">ACFS7Y_10580</name>
</gene>
<reference evidence="3" key="1">
    <citation type="journal article" date="2019" name="Int. J. Syst. Evol. Microbiol.">
        <title>The Global Catalogue of Microorganisms (GCM) 10K type strain sequencing project: providing services to taxonomists for standard genome sequencing and annotation.</title>
        <authorList>
            <consortium name="The Broad Institute Genomics Platform"/>
            <consortium name="The Broad Institute Genome Sequencing Center for Infectious Disease"/>
            <person name="Wu L."/>
            <person name="Ma J."/>
        </authorList>
    </citation>
    <scope>NUCLEOTIDE SEQUENCE [LARGE SCALE GENOMIC DNA]</scope>
    <source>
        <strain evidence="3">KCTC 22814</strain>
    </source>
</reference>
<feature type="transmembrane region" description="Helical" evidence="1">
    <location>
        <begin position="79"/>
        <end position="98"/>
    </location>
</feature>
<keyword evidence="3" id="KW-1185">Reference proteome</keyword>
<keyword evidence="1" id="KW-0812">Transmembrane</keyword>
<comment type="caution">
    <text evidence="2">The sequence shown here is derived from an EMBL/GenBank/DDBJ whole genome shotgun (WGS) entry which is preliminary data.</text>
</comment>
<keyword evidence="1" id="KW-1133">Transmembrane helix</keyword>
<evidence type="ECO:0000313" key="2">
    <source>
        <dbReference type="EMBL" id="MFD2967837.1"/>
    </source>
</evidence>
<organism evidence="2 3">
    <name type="scientific">Sphingobacterium bambusae</name>
    <dbReference type="NCBI Taxonomy" id="662858"/>
    <lineage>
        <taxon>Bacteria</taxon>
        <taxon>Pseudomonadati</taxon>
        <taxon>Bacteroidota</taxon>
        <taxon>Sphingobacteriia</taxon>
        <taxon>Sphingobacteriales</taxon>
        <taxon>Sphingobacteriaceae</taxon>
        <taxon>Sphingobacterium</taxon>
    </lineage>
</organism>
<keyword evidence="1" id="KW-0472">Membrane</keyword>